<proteinExistence type="predicted"/>
<dbReference type="RefSeq" id="WP_212277326.1">
    <property type="nucleotide sequence ID" value="NZ_BAAANI010000005.1"/>
</dbReference>
<evidence type="ECO:0000256" key="1">
    <source>
        <dbReference type="SAM" id="MobiDB-lite"/>
    </source>
</evidence>
<dbReference type="Proteomes" id="UP001589667">
    <property type="component" value="Unassembled WGS sequence"/>
</dbReference>
<evidence type="ECO:0000313" key="2">
    <source>
        <dbReference type="EMBL" id="MFB9643851.1"/>
    </source>
</evidence>
<dbReference type="EMBL" id="JBHMBL010000004">
    <property type="protein sequence ID" value="MFB9643851.1"/>
    <property type="molecule type" value="Genomic_DNA"/>
</dbReference>
<evidence type="ECO:0000313" key="3">
    <source>
        <dbReference type="Proteomes" id="UP001589667"/>
    </source>
</evidence>
<sequence>MTPAAPLRSSTARLERVDELQARIQGMQSTRLETRAVPTHPAFAGLLPGGSLREGTVVEAQGSTTLVMALLAAPSASGRWVAVVGMPEFGVEAAARFGIELERLVLVPEPGRQWLAVVAALADVIPVVAVRPADRVAPAEASRLAARLRERGATLIAAGAWPGADASLGVEMSEWHGLELGHGLLDEREVVVSAAGRGGFAKRRRSRLRLPDRALGFAVATESANDPDGAGTGRPSTAASRLAPVLHADFRRPA</sequence>
<keyword evidence="3" id="KW-1185">Reference proteome</keyword>
<comment type="caution">
    <text evidence="2">The sequence shown here is derived from an EMBL/GenBank/DDBJ whole genome shotgun (WGS) entry which is preliminary data.</text>
</comment>
<gene>
    <name evidence="2" type="ORF">ACFFQV_16270</name>
</gene>
<reference evidence="2 3" key="1">
    <citation type="submission" date="2024-09" db="EMBL/GenBank/DDBJ databases">
        <authorList>
            <person name="Sun Q."/>
            <person name="Mori K."/>
        </authorList>
    </citation>
    <scope>NUCLEOTIDE SEQUENCE [LARGE SCALE GENOMIC DNA]</scope>
    <source>
        <strain evidence="2 3">JCM 14321</strain>
    </source>
</reference>
<evidence type="ECO:0008006" key="4">
    <source>
        <dbReference type="Google" id="ProtNLM"/>
    </source>
</evidence>
<organism evidence="2 3">
    <name type="scientific">Agromyces lapidis</name>
    <dbReference type="NCBI Taxonomy" id="279574"/>
    <lineage>
        <taxon>Bacteria</taxon>
        <taxon>Bacillati</taxon>
        <taxon>Actinomycetota</taxon>
        <taxon>Actinomycetes</taxon>
        <taxon>Micrococcales</taxon>
        <taxon>Microbacteriaceae</taxon>
        <taxon>Agromyces</taxon>
    </lineage>
</organism>
<feature type="region of interest" description="Disordered" evidence="1">
    <location>
        <begin position="223"/>
        <end position="244"/>
    </location>
</feature>
<name>A0ABV5SVY7_9MICO</name>
<protein>
    <recommendedName>
        <fullName evidence="4">Recombinase A</fullName>
    </recommendedName>
</protein>
<accession>A0ABV5SVY7</accession>